<keyword evidence="5" id="KW-1185">Reference proteome</keyword>
<comment type="caution">
    <text evidence="4">The sequence shown here is derived from an EMBL/GenBank/DDBJ whole genome shotgun (WGS) entry which is preliminary data.</text>
</comment>
<dbReference type="PANTHER" id="PTHR11552:SF78">
    <property type="entry name" value="GLUCOSE-METHANOL-CHOLINE OXIDOREDUCTASE N-TERMINAL DOMAIN-CONTAINING PROTEIN"/>
    <property type="match status" value="1"/>
</dbReference>
<evidence type="ECO:0000313" key="5">
    <source>
        <dbReference type="Proteomes" id="UP001215598"/>
    </source>
</evidence>
<dbReference type="AlphaFoldDB" id="A0AAD7H4K7"/>
<gene>
    <name evidence="4" type="ORF">B0H16DRAFT_1342777</name>
</gene>
<evidence type="ECO:0000256" key="2">
    <source>
        <dbReference type="ARBA" id="ARBA00010790"/>
    </source>
</evidence>
<organism evidence="4 5">
    <name type="scientific">Mycena metata</name>
    <dbReference type="NCBI Taxonomy" id="1033252"/>
    <lineage>
        <taxon>Eukaryota</taxon>
        <taxon>Fungi</taxon>
        <taxon>Dikarya</taxon>
        <taxon>Basidiomycota</taxon>
        <taxon>Agaricomycotina</taxon>
        <taxon>Agaricomycetes</taxon>
        <taxon>Agaricomycetidae</taxon>
        <taxon>Agaricales</taxon>
        <taxon>Marasmiineae</taxon>
        <taxon>Mycenaceae</taxon>
        <taxon>Mycena</taxon>
    </lineage>
</organism>
<dbReference type="SUPFAM" id="SSF51905">
    <property type="entry name" value="FAD/NAD(P)-binding domain"/>
    <property type="match status" value="1"/>
</dbReference>
<reference evidence="4" key="1">
    <citation type="submission" date="2023-03" db="EMBL/GenBank/DDBJ databases">
        <title>Massive genome expansion in bonnet fungi (Mycena s.s.) driven by repeated elements and novel gene families across ecological guilds.</title>
        <authorList>
            <consortium name="Lawrence Berkeley National Laboratory"/>
            <person name="Harder C.B."/>
            <person name="Miyauchi S."/>
            <person name="Viragh M."/>
            <person name="Kuo A."/>
            <person name="Thoen E."/>
            <person name="Andreopoulos B."/>
            <person name="Lu D."/>
            <person name="Skrede I."/>
            <person name="Drula E."/>
            <person name="Henrissat B."/>
            <person name="Morin E."/>
            <person name="Kohler A."/>
            <person name="Barry K."/>
            <person name="LaButti K."/>
            <person name="Morin E."/>
            <person name="Salamov A."/>
            <person name="Lipzen A."/>
            <person name="Mereny Z."/>
            <person name="Hegedus B."/>
            <person name="Baldrian P."/>
            <person name="Stursova M."/>
            <person name="Weitz H."/>
            <person name="Taylor A."/>
            <person name="Grigoriev I.V."/>
            <person name="Nagy L.G."/>
            <person name="Martin F."/>
            <person name="Kauserud H."/>
        </authorList>
    </citation>
    <scope>NUCLEOTIDE SEQUENCE</scope>
    <source>
        <strain evidence="4">CBHHK182m</strain>
    </source>
</reference>
<evidence type="ECO:0000259" key="3">
    <source>
        <dbReference type="Pfam" id="PF05199"/>
    </source>
</evidence>
<dbReference type="InterPro" id="IPR007867">
    <property type="entry name" value="GMC_OxRtase_C"/>
</dbReference>
<dbReference type="GO" id="GO:0050660">
    <property type="term" value="F:flavin adenine dinucleotide binding"/>
    <property type="evidence" value="ECO:0007669"/>
    <property type="project" value="InterPro"/>
</dbReference>
<feature type="domain" description="Glucose-methanol-choline oxidoreductase C-terminal" evidence="3">
    <location>
        <begin position="75"/>
        <end position="231"/>
    </location>
</feature>
<dbReference type="Pfam" id="PF05199">
    <property type="entry name" value="GMC_oxred_C"/>
    <property type="match status" value="1"/>
</dbReference>
<protein>
    <submittedName>
        <fullName evidence="4">GMC oxidoreductase-domain-containing protein</fullName>
    </submittedName>
</protein>
<comment type="similarity">
    <text evidence="2">Belongs to the GMC oxidoreductase family.</text>
</comment>
<dbReference type="InterPro" id="IPR036188">
    <property type="entry name" value="FAD/NAD-bd_sf"/>
</dbReference>
<evidence type="ECO:0000313" key="4">
    <source>
        <dbReference type="EMBL" id="KAJ7712256.1"/>
    </source>
</evidence>
<accession>A0AAD7H4K7</accession>
<proteinExistence type="inferred from homology"/>
<dbReference type="EMBL" id="JARKIB010000372">
    <property type="protein sequence ID" value="KAJ7712256.1"/>
    <property type="molecule type" value="Genomic_DNA"/>
</dbReference>
<dbReference type="Gene3D" id="3.50.50.60">
    <property type="entry name" value="FAD/NAD(P)-binding domain"/>
    <property type="match status" value="1"/>
</dbReference>
<dbReference type="InterPro" id="IPR012132">
    <property type="entry name" value="GMC_OxRdtase"/>
</dbReference>
<dbReference type="Gene3D" id="3.30.560.10">
    <property type="entry name" value="Glucose Oxidase, domain 3"/>
    <property type="match status" value="1"/>
</dbReference>
<dbReference type="GO" id="GO:0016614">
    <property type="term" value="F:oxidoreductase activity, acting on CH-OH group of donors"/>
    <property type="evidence" value="ECO:0007669"/>
    <property type="project" value="InterPro"/>
</dbReference>
<name>A0AAD7H4K7_9AGAR</name>
<evidence type="ECO:0000256" key="1">
    <source>
        <dbReference type="ARBA" id="ARBA00001974"/>
    </source>
</evidence>
<dbReference type="PANTHER" id="PTHR11552">
    <property type="entry name" value="GLUCOSE-METHANOL-CHOLINE GMC OXIDOREDUCTASE"/>
    <property type="match status" value="1"/>
</dbReference>
<comment type="cofactor">
    <cofactor evidence="1">
        <name>FAD</name>
        <dbReference type="ChEBI" id="CHEBI:57692"/>
    </cofactor>
</comment>
<sequence length="246" mass="26845">MECTCSCIDRSIKMRPRPDELAEPGPEFMDHRENQFAHKPDKPLFWLSAVAAFLGDPTVFPSLNYMTSAAFLGYPASRGHLHISTSDPYATPDFLAGFLSSPVDVTAMRWAYKKGRELNRRLPSYRGACFLGHPKFPPGDIAAMEETHTVPIDAPKIVYSAEDDQAIDAYLRQVIQTAWHSLGTCAMKPLEQGVVDSKLNVYGVKNFKVADLSIPPSNVNSNTCSAAIAIGEKAAVIIANELGGSV</sequence>
<dbReference type="SUPFAM" id="SSF54373">
    <property type="entry name" value="FAD-linked reductases, C-terminal domain"/>
    <property type="match status" value="1"/>
</dbReference>
<dbReference type="Proteomes" id="UP001215598">
    <property type="component" value="Unassembled WGS sequence"/>
</dbReference>